<evidence type="ECO:0000313" key="1">
    <source>
        <dbReference type="EMBL" id="MDP2566462.1"/>
    </source>
</evidence>
<accession>A0ABT9FI66</accession>
<keyword evidence="2" id="KW-1185">Reference proteome</keyword>
<comment type="caution">
    <text evidence="1">The sequence shown here is derived from an EMBL/GenBank/DDBJ whole genome shotgun (WGS) entry which is preliminary data.</text>
</comment>
<sequence>MTCYQNLSGMIFRSLEDLRDYYGEKLETTVLEEGTLNSDNEFVPLKLEMETNNDAYIEWRERVIEFVKEEESNFKPDHGQLKMLWKWGASAGGAANDCLKKFRSKAQN</sequence>
<protein>
    <submittedName>
        <fullName evidence="1">Uncharacterized protein</fullName>
    </submittedName>
</protein>
<proteinExistence type="predicted"/>
<dbReference type="RefSeq" id="WP_305473095.1">
    <property type="nucleotide sequence ID" value="NZ_JAUYVT010000020.1"/>
</dbReference>
<organism evidence="1 2">
    <name type="scientific">Pseudoalteromonas marina</name>
    <dbReference type="NCBI Taxonomy" id="267375"/>
    <lineage>
        <taxon>Bacteria</taxon>
        <taxon>Pseudomonadati</taxon>
        <taxon>Pseudomonadota</taxon>
        <taxon>Gammaproteobacteria</taxon>
        <taxon>Alteromonadales</taxon>
        <taxon>Pseudoalteromonadaceae</taxon>
        <taxon>Pseudoalteromonas</taxon>
    </lineage>
</organism>
<reference evidence="1" key="1">
    <citation type="submission" date="2023-07" db="EMBL/GenBank/DDBJ databases">
        <title>Genome content predicts the carbon catabolic preferences of heterotrophic bacteria.</title>
        <authorList>
            <person name="Gralka M."/>
        </authorList>
    </citation>
    <scope>NUCLEOTIDE SEQUENCE</scope>
    <source>
        <strain evidence="1">4G09</strain>
    </source>
</reference>
<name>A0ABT9FI66_9GAMM</name>
<evidence type="ECO:0000313" key="2">
    <source>
        <dbReference type="Proteomes" id="UP001177212"/>
    </source>
</evidence>
<dbReference type="EMBL" id="JAUYVT010000020">
    <property type="protein sequence ID" value="MDP2566462.1"/>
    <property type="molecule type" value="Genomic_DNA"/>
</dbReference>
<dbReference type="Proteomes" id="UP001177212">
    <property type="component" value="Unassembled WGS sequence"/>
</dbReference>
<gene>
    <name evidence="1" type="ORF">Q8W34_17580</name>
</gene>